<keyword evidence="3" id="KW-0479">Metal-binding</keyword>
<evidence type="ECO:0000313" key="8">
    <source>
        <dbReference type="Proteomes" id="UP000594681"/>
    </source>
</evidence>
<evidence type="ECO:0000256" key="5">
    <source>
        <dbReference type="ARBA" id="ARBA00022842"/>
    </source>
</evidence>
<keyword evidence="2" id="KW-0540">Nuclease</keyword>
<keyword evidence="1" id="KW-1277">Toxin-antitoxin system</keyword>
<dbReference type="GO" id="GO:0016787">
    <property type="term" value="F:hydrolase activity"/>
    <property type="evidence" value="ECO:0007669"/>
    <property type="project" value="UniProtKB-KW"/>
</dbReference>
<feature type="domain" description="PIN" evidence="6">
    <location>
        <begin position="11"/>
        <end position="137"/>
    </location>
</feature>
<protein>
    <submittedName>
        <fullName evidence="7">Type II toxin-antitoxin system VapC family toxin</fullName>
    </submittedName>
</protein>
<evidence type="ECO:0000256" key="2">
    <source>
        <dbReference type="ARBA" id="ARBA00022722"/>
    </source>
</evidence>
<dbReference type="SUPFAM" id="SSF88723">
    <property type="entry name" value="PIN domain-like"/>
    <property type="match status" value="1"/>
</dbReference>
<evidence type="ECO:0000259" key="6">
    <source>
        <dbReference type="Pfam" id="PF01850"/>
    </source>
</evidence>
<dbReference type="Proteomes" id="UP000594681">
    <property type="component" value="Chromosome"/>
</dbReference>
<evidence type="ECO:0000256" key="4">
    <source>
        <dbReference type="ARBA" id="ARBA00022801"/>
    </source>
</evidence>
<accession>A0A7T0P919</accession>
<sequence length="161" mass="18030">MAKPLEVIKVAVDTSLLLNMFLDETPSYAERTERVFTDPKYQVYLPTLVGVETIATPIMRDGQQSAPISSAYIDEAEQFLRAADVIWVELDEFAMRRAQKLGPERMIKPQDVAILSCAIEAECEYLFTKDEKLIRAASGLECIEVCFPPELGPSQTSLELP</sequence>
<dbReference type="CDD" id="cd09854">
    <property type="entry name" value="PIN_VapC-like"/>
    <property type="match status" value="1"/>
</dbReference>
<dbReference type="AlphaFoldDB" id="A0A7T0P919"/>
<dbReference type="KEGG" id="cliz:G7Y31_06905"/>
<organism evidence="7 8">
    <name type="scientific">Corynebacterium lizhenjunii</name>
    <dbReference type="NCBI Taxonomy" id="2709394"/>
    <lineage>
        <taxon>Bacteria</taxon>
        <taxon>Bacillati</taxon>
        <taxon>Actinomycetota</taxon>
        <taxon>Actinomycetes</taxon>
        <taxon>Mycobacteriales</taxon>
        <taxon>Corynebacteriaceae</taxon>
        <taxon>Corynebacterium</taxon>
    </lineage>
</organism>
<dbReference type="GO" id="GO:0046872">
    <property type="term" value="F:metal ion binding"/>
    <property type="evidence" value="ECO:0007669"/>
    <property type="project" value="UniProtKB-KW"/>
</dbReference>
<dbReference type="InterPro" id="IPR029060">
    <property type="entry name" value="PIN-like_dom_sf"/>
</dbReference>
<keyword evidence="4" id="KW-0378">Hydrolase</keyword>
<proteinExistence type="predicted"/>
<dbReference type="GO" id="GO:0004518">
    <property type="term" value="F:nuclease activity"/>
    <property type="evidence" value="ECO:0007669"/>
    <property type="project" value="UniProtKB-KW"/>
</dbReference>
<keyword evidence="8" id="KW-1185">Reference proteome</keyword>
<dbReference type="EMBL" id="CP064954">
    <property type="protein sequence ID" value="QPK78313.1"/>
    <property type="molecule type" value="Genomic_DNA"/>
</dbReference>
<dbReference type="Pfam" id="PF01850">
    <property type="entry name" value="PIN"/>
    <property type="match status" value="1"/>
</dbReference>
<dbReference type="RefSeq" id="WP_165006472.1">
    <property type="nucleotide sequence ID" value="NZ_CP064954.1"/>
</dbReference>
<evidence type="ECO:0000313" key="7">
    <source>
        <dbReference type="EMBL" id="QPK78313.1"/>
    </source>
</evidence>
<evidence type="ECO:0000256" key="3">
    <source>
        <dbReference type="ARBA" id="ARBA00022723"/>
    </source>
</evidence>
<gene>
    <name evidence="7" type="ORF">G7Y31_06905</name>
</gene>
<name>A0A7T0P919_9CORY</name>
<dbReference type="Gene3D" id="3.40.50.1010">
    <property type="entry name" value="5'-nuclease"/>
    <property type="match status" value="1"/>
</dbReference>
<dbReference type="InterPro" id="IPR002716">
    <property type="entry name" value="PIN_dom"/>
</dbReference>
<reference evidence="7 8" key="1">
    <citation type="submission" date="2020-11" db="EMBL/GenBank/DDBJ databases">
        <title>Corynebacterium sp. ZJ-599.</title>
        <authorList>
            <person name="Zhou J."/>
        </authorList>
    </citation>
    <scope>NUCLEOTIDE SEQUENCE [LARGE SCALE GENOMIC DNA]</scope>
    <source>
        <strain evidence="7 8">ZJ-599</strain>
    </source>
</reference>
<evidence type="ECO:0000256" key="1">
    <source>
        <dbReference type="ARBA" id="ARBA00022649"/>
    </source>
</evidence>
<keyword evidence="5" id="KW-0460">Magnesium</keyword>